<dbReference type="OrthoDB" id="2621411at2759"/>
<protein>
    <submittedName>
        <fullName evidence="2">Uncharacterized protein</fullName>
    </submittedName>
</protein>
<feature type="compositionally biased region" description="Basic and acidic residues" evidence="1">
    <location>
        <begin position="299"/>
        <end position="308"/>
    </location>
</feature>
<dbReference type="Proteomes" id="UP000297245">
    <property type="component" value="Unassembled WGS sequence"/>
</dbReference>
<feature type="compositionally biased region" description="Basic residues" evidence="1">
    <location>
        <begin position="358"/>
        <end position="367"/>
    </location>
</feature>
<feature type="non-terminal residue" evidence="2">
    <location>
        <position position="1"/>
    </location>
</feature>
<organism evidence="2 3">
    <name type="scientific">Dendrothele bispora (strain CBS 962.96)</name>
    <dbReference type="NCBI Taxonomy" id="1314807"/>
    <lineage>
        <taxon>Eukaryota</taxon>
        <taxon>Fungi</taxon>
        <taxon>Dikarya</taxon>
        <taxon>Basidiomycota</taxon>
        <taxon>Agaricomycotina</taxon>
        <taxon>Agaricomycetes</taxon>
        <taxon>Agaricomycetidae</taxon>
        <taxon>Agaricales</taxon>
        <taxon>Agaricales incertae sedis</taxon>
        <taxon>Dendrothele</taxon>
    </lineage>
</organism>
<proteinExistence type="predicted"/>
<evidence type="ECO:0000313" key="2">
    <source>
        <dbReference type="EMBL" id="THU75464.1"/>
    </source>
</evidence>
<evidence type="ECO:0000313" key="3">
    <source>
        <dbReference type="Proteomes" id="UP000297245"/>
    </source>
</evidence>
<feature type="region of interest" description="Disordered" evidence="1">
    <location>
        <begin position="294"/>
        <end position="367"/>
    </location>
</feature>
<reference evidence="2 3" key="1">
    <citation type="journal article" date="2019" name="Nat. Ecol. Evol.">
        <title>Megaphylogeny resolves global patterns of mushroom evolution.</title>
        <authorList>
            <person name="Varga T."/>
            <person name="Krizsan K."/>
            <person name="Foldi C."/>
            <person name="Dima B."/>
            <person name="Sanchez-Garcia M."/>
            <person name="Sanchez-Ramirez S."/>
            <person name="Szollosi G.J."/>
            <person name="Szarkandi J.G."/>
            <person name="Papp V."/>
            <person name="Albert L."/>
            <person name="Andreopoulos W."/>
            <person name="Angelini C."/>
            <person name="Antonin V."/>
            <person name="Barry K.W."/>
            <person name="Bougher N.L."/>
            <person name="Buchanan P."/>
            <person name="Buyck B."/>
            <person name="Bense V."/>
            <person name="Catcheside P."/>
            <person name="Chovatia M."/>
            <person name="Cooper J."/>
            <person name="Damon W."/>
            <person name="Desjardin D."/>
            <person name="Finy P."/>
            <person name="Geml J."/>
            <person name="Haridas S."/>
            <person name="Hughes K."/>
            <person name="Justo A."/>
            <person name="Karasinski D."/>
            <person name="Kautmanova I."/>
            <person name="Kiss B."/>
            <person name="Kocsube S."/>
            <person name="Kotiranta H."/>
            <person name="LaButti K.M."/>
            <person name="Lechner B.E."/>
            <person name="Liimatainen K."/>
            <person name="Lipzen A."/>
            <person name="Lukacs Z."/>
            <person name="Mihaltcheva S."/>
            <person name="Morgado L.N."/>
            <person name="Niskanen T."/>
            <person name="Noordeloos M.E."/>
            <person name="Ohm R.A."/>
            <person name="Ortiz-Santana B."/>
            <person name="Ovrebo C."/>
            <person name="Racz N."/>
            <person name="Riley R."/>
            <person name="Savchenko A."/>
            <person name="Shiryaev A."/>
            <person name="Soop K."/>
            <person name="Spirin V."/>
            <person name="Szebenyi C."/>
            <person name="Tomsovsky M."/>
            <person name="Tulloss R.E."/>
            <person name="Uehling J."/>
            <person name="Grigoriev I.V."/>
            <person name="Vagvolgyi C."/>
            <person name="Papp T."/>
            <person name="Martin F.M."/>
            <person name="Miettinen O."/>
            <person name="Hibbett D.S."/>
            <person name="Nagy L.G."/>
        </authorList>
    </citation>
    <scope>NUCLEOTIDE SEQUENCE [LARGE SCALE GENOMIC DNA]</scope>
    <source>
        <strain evidence="2 3">CBS 962.96</strain>
    </source>
</reference>
<keyword evidence="3" id="KW-1185">Reference proteome</keyword>
<name>A0A4S8KJ21_DENBC</name>
<evidence type="ECO:0000256" key="1">
    <source>
        <dbReference type="SAM" id="MobiDB-lite"/>
    </source>
</evidence>
<dbReference type="EMBL" id="ML182086">
    <property type="protein sequence ID" value="THU75464.1"/>
    <property type="molecule type" value="Genomic_DNA"/>
</dbReference>
<gene>
    <name evidence="2" type="ORF">K435DRAFT_814314</name>
</gene>
<dbReference type="AlphaFoldDB" id="A0A4S8KJ21"/>
<sequence>YDTLPWLKQPAAPHHLRPRIEYLAKVSERLHPGKTVLVKINPDNTYYYPGRLIRKDGNSWSIKMWRGNQHEQAGKIVHVPETNIVDGLYGDREGRRQIRLGRFKRAHQVEELESNEGILSDWNARAYTTEIRKALEPHQEILQKLTVLPISEDISTLLVPALSVLRNDQSYYQITNSVFDMLCKTSTHCPITFFDGGLTTDDCARVNNWIYHTLDNIDFSEGLGMADHKADASTVIKQAWIRLVEYTGLTVDGKHRILEKSMFDRSVQAGSAGNMQWGLDKGPHEEEWFLYDGPEENDENLRTGHESECEPGGDYVEEEKKLKQIMDQARPTATRPRPKPRPKVNKRKPGDDDSSVGVHKKKLKTGM</sequence>
<feature type="compositionally biased region" description="Basic residues" evidence="1">
    <location>
        <begin position="336"/>
        <end position="347"/>
    </location>
</feature>
<accession>A0A4S8KJ21</accession>